<feature type="domain" description="OmpR/PhoB-type" evidence="9">
    <location>
        <begin position="127"/>
        <end position="224"/>
    </location>
</feature>
<dbReference type="PANTHER" id="PTHR48111">
    <property type="entry name" value="REGULATOR OF RPOS"/>
    <property type="match status" value="1"/>
</dbReference>
<dbReference type="CDD" id="cd00383">
    <property type="entry name" value="trans_reg_C"/>
    <property type="match status" value="1"/>
</dbReference>
<dbReference type="FunFam" id="3.40.50.2300:FF:000002">
    <property type="entry name" value="DNA-binding response regulator PhoP"/>
    <property type="match status" value="1"/>
</dbReference>
<dbReference type="Pfam" id="PF00072">
    <property type="entry name" value="Response_reg"/>
    <property type="match status" value="1"/>
</dbReference>
<evidence type="ECO:0000256" key="7">
    <source>
        <dbReference type="PROSITE-ProRule" id="PRU01091"/>
    </source>
</evidence>
<dbReference type="Gene3D" id="1.10.10.10">
    <property type="entry name" value="Winged helix-like DNA-binding domain superfamily/Winged helix DNA-binding domain"/>
    <property type="match status" value="1"/>
</dbReference>
<feature type="modified residue" description="4-aspartylphosphate" evidence="6">
    <location>
        <position position="54"/>
    </location>
</feature>
<dbReference type="GO" id="GO:0000156">
    <property type="term" value="F:phosphorelay response regulator activity"/>
    <property type="evidence" value="ECO:0007669"/>
    <property type="project" value="TreeGrafter"/>
</dbReference>
<dbReference type="GO" id="GO:0006355">
    <property type="term" value="P:regulation of DNA-templated transcription"/>
    <property type="evidence" value="ECO:0007669"/>
    <property type="project" value="InterPro"/>
</dbReference>
<protein>
    <submittedName>
        <fullName evidence="10">DNA-binding response regulator, OmpR family, contains REC and winged-helix (WHTH) domain</fullName>
    </submittedName>
</protein>
<evidence type="ECO:0000256" key="5">
    <source>
        <dbReference type="ARBA" id="ARBA00023163"/>
    </source>
</evidence>
<dbReference type="SUPFAM" id="SSF52172">
    <property type="entry name" value="CheY-like"/>
    <property type="match status" value="1"/>
</dbReference>
<dbReference type="SMART" id="SM00448">
    <property type="entry name" value="REC"/>
    <property type="match status" value="1"/>
</dbReference>
<dbReference type="InterPro" id="IPR011006">
    <property type="entry name" value="CheY-like_superfamily"/>
</dbReference>
<dbReference type="PROSITE" id="PS51755">
    <property type="entry name" value="OMPR_PHOB"/>
    <property type="match status" value="1"/>
</dbReference>
<dbReference type="Proteomes" id="UP000198901">
    <property type="component" value="Unassembled WGS sequence"/>
</dbReference>
<dbReference type="SMART" id="SM00862">
    <property type="entry name" value="Trans_reg_C"/>
    <property type="match status" value="1"/>
</dbReference>
<sequence length="229" mass="26512">MSQPRILLVEDDETLGFVVKDNLEQEGYEVDWKQDGRTALEALQTEIYELCLFDVMLPEMDGFSLAEEVRREGNPVPIIFLTARSLKEDRIRGFRAGGDDYLVKPFSMEELVLRMEAILRRTSGKEKRNFSIGRYRFDSANQRLSSGDFSIDLTAREAALLKLLAERVNEVVSRDEILVRLWGKKDYFLGRSLDVFVSRLRKYLREDENLRLVSVHGVGFRLENSPQNL</sequence>
<dbReference type="STRING" id="563176.SAMN04488090_4117"/>
<evidence type="ECO:0000259" key="9">
    <source>
        <dbReference type="PROSITE" id="PS51755"/>
    </source>
</evidence>
<keyword evidence="1 6" id="KW-0597">Phosphoprotein</keyword>
<dbReference type="OrthoDB" id="5343479at2"/>
<dbReference type="PANTHER" id="PTHR48111:SF40">
    <property type="entry name" value="PHOSPHATE REGULON TRANSCRIPTIONAL REGULATORY PROTEIN PHOB"/>
    <property type="match status" value="1"/>
</dbReference>
<dbReference type="PROSITE" id="PS50110">
    <property type="entry name" value="RESPONSE_REGULATORY"/>
    <property type="match status" value="1"/>
</dbReference>
<gene>
    <name evidence="10" type="ORF">SAMN04488090_4117</name>
</gene>
<dbReference type="InterPro" id="IPR001789">
    <property type="entry name" value="Sig_transdc_resp-reg_receiver"/>
</dbReference>
<dbReference type="InterPro" id="IPR001867">
    <property type="entry name" value="OmpR/PhoB-type_DNA-bd"/>
</dbReference>
<keyword evidence="4 7" id="KW-0238">DNA-binding</keyword>
<evidence type="ECO:0000256" key="4">
    <source>
        <dbReference type="ARBA" id="ARBA00023125"/>
    </source>
</evidence>
<dbReference type="CDD" id="cd17574">
    <property type="entry name" value="REC_OmpR"/>
    <property type="match status" value="1"/>
</dbReference>
<reference evidence="10 11" key="1">
    <citation type="submission" date="2016-10" db="EMBL/GenBank/DDBJ databases">
        <authorList>
            <person name="de Groot N.N."/>
        </authorList>
    </citation>
    <scope>NUCLEOTIDE SEQUENCE [LARGE SCALE GENOMIC DNA]</scope>
    <source>
        <strain evidence="10 11">DSM 21668</strain>
    </source>
</reference>
<proteinExistence type="predicted"/>
<evidence type="ECO:0000256" key="6">
    <source>
        <dbReference type="PROSITE-ProRule" id="PRU00169"/>
    </source>
</evidence>
<evidence type="ECO:0000256" key="3">
    <source>
        <dbReference type="ARBA" id="ARBA00023015"/>
    </source>
</evidence>
<dbReference type="RefSeq" id="WP_093207430.1">
    <property type="nucleotide sequence ID" value="NZ_FNGS01000008.1"/>
</dbReference>
<dbReference type="InterPro" id="IPR036388">
    <property type="entry name" value="WH-like_DNA-bd_sf"/>
</dbReference>
<dbReference type="Pfam" id="PF00486">
    <property type="entry name" value="Trans_reg_C"/>
    <property type="match status" value="1"/>
</dbReference>
<evidence type="ECO:0000313" key="11">
    <source>
        <dbReference type="Proteomes" id="UP000198901"/>
    </source>
</evidence>
<feature type="DNA-binding region" description="OmpR/PhoB-type" evidence="7">
    <location>
        <begin position="127"/>
        <end position="224"/>
    </location>
</feature>
<organism evidence="10 11">
    <name type="scientific">Siphonobacter aquaeclarae</name>
    <dbReference type="NCBI Taxonomy" id="563176"/>
    <lineage>
        <taxon>Bacteria</taxon>
        <taxon>Pseudomonadati</taxon>
        <taxon>Bacteroidota</taxon>
        <taxon>Cytophagia</taxon>
        <taxon>Cytophagales</taxon>
        <taxon>Cytophagaceae</taxon>
        <taxon>Siphonobacter</taxon>
    </lineage>
</organism>
<dbReference type="GO" id="GO:0000976">
    <property type="term" value="F:transcription cis-regulatory region binding"/>
    <property type="evidence" value="ECO:0007669"/>
    <property type="project" value="TreeGrafter"/>
</dbReference>
<dbReference type="InterPro" id="IPR039420">
    <property type="entry name" value="WalR-like"/>
</dbReference>
<accession>A0A1G9VHM0</accession>
<dbReference type="AlphaFoldDB" id="A0A1G9VHM0"/>
<dbReference type="EMBL" id="FNGS01000008">
    <property type="protein sequence ID" value="SDM71722.1"/>
    <property type="molecule type" value="Genomic_DNA"/>
</dbReference>
<evidence type="ECO:0000256" key="2">
    <source>
        <dbReference type="ARBA" id="ARBA00023012"/>
    </source>
</evidence>
<dbReference type="Gene3D" id="6.10.250.690">
    <property type="match status" value="1"/>
</dbReference>
<evidence type="ECO:0000313" key="10">
    <source>
        <dbReference type="EMBL" id="SDM71722.1"/>
    </source>
</evidence>
<evidence type="ECO:0000259" key="8">
    <source>
        <dbReference type="PROSITE" id="PS50110"/>
    </source>
</evidence>
<keyword evidence="11" id="KW-1185">Reference proteome</keyword>
<keyword evidence="3" id="KW-0805">Transcription regulation</keyword>
<keyword evidence="2" id="KW-0902">Two-component regulatory system</keyword>
<dbReference type="GO" id="GO:0005829">
    <property type="term" value="C:cytosol"/>
    <property type="evidence" value="ECO:0007669"/>
    <property type="project" value="TreeGrafter"/>
</dbReference>
<feature type="domain" description="Response regulatory" evidence="8">
    <location>
        <begin position="5"/>
        <end position="119"/>
    </location>
</feature>
<evidence type="ECO:0000256" key="1">
    <source>
        <dbReference type="ARBA" id="ARBA00022553"/>
    </source>
</evidence>
<name>A0A1G9VHM0_9BACT</name>
<dbReference type="GO" id="GO:0032993">
    <property type="term" value="C:protein-DNA complex"/>
    <property type="evidence" value="ECO:0007669"/>
    <property type="project" value="TreeGrafter"/>
</dbReference>
<keyword evidence="5" id="KW-0804">Transcription</keyword>
<dbReference type="Gene3D" id="3.40.50.2300">
    <property type="match status" value="1"/>
</dbReference>